<dbReference type="RefSeq" id="WP_164323388.1">
    <property type="nucleotide sequence ID" value="NZ_JAAGLU010000057.1"/>
</dbReference>
<feature type="domain" description="DUF7848" evidence="2">
    <location>
        <begin position="1"/>
        <end position="75"/>
    </location>
</feature>
<protein>
    <recommendedName>
        <fullName evidence="2">DUF7848 domain-containing protein</fullName>
    </recommendedName>
</protein>
<comment type="caution">
    <text evidence="3">The sequence shown here is derived from an EMBL/GenBank/DDBJ whole genome shotgun (WGS) entry which is preliminary data.</text>
</comment>
<dbReference type="Pfam" id="PF25232">
    <property type="entry name" value="DUF7848"/>
    <property type="match status" value="1"/>
</dbReference>
<feature type="region of interest" description="Disordered" evidence="1">
    <location>
        <begin position="33"/>
        <end position="55"/>
    </location>
</feature>
<proteinExistence type="predicted"/>
<evidence type="ECO:0000256" key="1">
    <source>
        <dbReference type="SAM" id="MobiDB-lite"/>
    </source>
</evidence>
<dbReference type="InterPro" id="IPR057170">
    <property type="entry name" value="DUF7848"/>
</dbReference>
<evidence type="ECO:0000259" key="2">
    <source>
        <dbReference type="Pfam" id="PF25232"/>
    </source>
</evidence>
<name>A0A6B3C5I0_9ACTN</name>
<reference evidence="3" key="1">
    <citation type="submission" date="2020-01" db="EMBL/GenBank/DDBJ databases">
        <title>Insect and environment-associated Actinomycetes.</title>
        <authorList>
            <person name="Currrie C."/>
            <person name="Chevrette M."/>
            <person name="Carlson C."/>
            <person name="Stubbendieck R."/>
            <person name="Wendt-Pienkowski E."/>
        </authorList>
    </citation>
    <scope>NUCLEOTIDE SEQUENCE</scope>
    <source>
        <strain evidence="3">SID12501</strain>
    </source>
</reference>
<organism evidence="3">
    <name type="scientific">Streptomyces sp. SID12501</name>
    <dbReference type="NCBI Taxonomy" id="2706042"/>
    <lineage>
        <taxon>Bacteria</taxon>
        <taxon>Bacillati</taxon>
        <taxon>Actinomycetota</taxon>
        <taxon>Actinomycetes</taxon>
        <taxon>Kitasatosporales</taxon>
        <taxon>Streptomycetaceae</taxon>
        <taxon>Streptomyces</taxon>
    </lineage>
</organism>
<gene>
    <name evidence="3" type="ORF">G3I71_41280</name>
</gene>
<dbReference type="AlphaFoldDB" id="A0A6B3C5I0"/>
<accession>A0A6B3C5I0</accession>
<evidence type="ECO:0000313" key="3">
    <source>
        <dbReference type="EMBL" id="NEC92067.1"/>
    </source>
</evidence>
<dbReference type="EMBL" id="JAAGLU010000057">
    <property type="protein sequence ID" value="NEC92067.1"/>
    <property type="molecule type" value="Genomic_DNA"/>
</dbReference>
<sequence length="86" mass="9891">MTRRIFRYVPYTIVQDQTAEPEYAARCVSGDESECGAESGVRQGPADVEEWQRRHTQDTRHTRYRRTFADYAVWEPSPVSPLTGPA</sequence>